<dbReference type="InterPro" id="IPR003660">
    <property type="entry name" value="HAMP_dom"/>
</dbReference>
<dbReference type="SUPFAM" id="SSF58104">
    <property type="entry name" value="Methyl-accepting chemotaxis protein (MCP) signaling domain"/>
    <property type="match status" value="1"/>
</dbReference>
<evidence type="ECO:0000313" key="10">
    <source>
        <dbReference type="Proteomes" id="UP000483035"/>
    </source>
</evidence>
<dbReference type="CDD" id="cd06225">
    <property type="entry name" value="HAMP"/>
    <property type="match status" value="1"/>
</dbReference>
<dbReference type="InterPro" id="IPR004089">
    <property type="entry name" value="MCPsignal_dom"/>
</dbReference>
<comment type="caution">
    <text evidence="9">The sequence shown here is derived from an EMBL/GenBank/DDBJ whole genome shotgun (WGS) entry which is preliminary data.</text>
</comment>
<proteinExistence type="inferred from homology"/>
<evidence type="ECO:0000259" key="7">
    <source>
        <dbReference type="PROSITE" id="PS50111"/>
    </source>
</evidence>
<dbReference type="CDD" id="cd12912">
    <property type="entry name" value="PDC2_MCP_like"/>
    <property type="match status" value="1"/>
</dbReference>
<dbReference type="Gene3D" id="1.10.287.950">
    <property type="entry name" value="Methyl-accepting chemotaxis protein"/>
    <property type="match status" value="1"/>
</dbReference>
<protein>
    <submittedName>
        <fullName evidence="9">HAMP domain-containing protein</fullName>
    </submittedName>
</protein>
<evidence type="ECO:0000256" key="5">
    <source>
        <dbReference type="SAM" id="Coils"/>
    </source>
</evidence>
<evidence type="ECO:0000256" key="3">
    <source>
        <dbReference type="ARBA" id="ARBA00029447"/>
    </source>
</evidence>
<dbReference type="GO" id="GO:0006935">
    <property type="term" value="P:chemotaxis"/>
    <property type="evidence" value="ECO:0007669"/>
    <property type="project" value="UniProtKB-KW"/>
</dbReference>
<evidence type="ECO:0000256" key="1">
    <source>
        <dbReference type="ARBA" id="ARBA00004370"/>
    </source>
</evidence>
<dbReference type="RefSeq" id="WP_163989243.1">
    <property type="nucleotide sequence ID" value="NZ_WUEY01000010.1"/>
</dbReference>
<dbReference type="PROSITE" id="PS50111">
    <property type="entry name" value="CHEMOTAXIS_TRANSDUC_2"/>
    <property type="match status" value="1"/>
</dbReference>
<keyword evidence="5" id="KW-0175">Coiled coil</keyword>
<dbReference type="AlphaFoldDB" id="A0A6L9U8B4"/>
<dbReference type="Gene3D" id="6.10.340.10">
    <property type="match status" value="1"/>
</dbReference>
<feature type="transmembrane region" description="Helical" evidence="6">
    <location>
        <begin position="12"/>
        <end position="31"/>
    </location>
</feature>
<name>A0A6L9U8B4_9HYPH</name>
<evidence type="ECO:0000313" key="9">
    <source>
        <dbReference type="EMBL" id="NEI72193.1"/>
    </source>
</evidence>
<dbReference type="GO" id="GO:0016020">
    <property type="term" value="C:membrane"/>
    <property type="evidence" value="ECO:0007669"/>
    <property type="project" value="UniProtKB-SubCell"/>
</dbReference>
<dbReference type="CDD" id="cd11386">
    <property type="entry name" value="MCP_signal"/>
    <property type="match status" value="1"/>
</dbReference>
<keyword evidence="6" id="KW-0812">Transmembrane</keyword>
<organism evidence="9 10">
    <name type="scientific">Rhizobium lusitanum</name>
    <dbReference type="NCBI Taxonomy" id="293958"/>
    <lineage>
        <taxon>Bacteria</taxon>
        <taxon>Pseudomonadati</taxon>
        <taxon>Pseudomonadota</taxon>
        <taxon>Alphaproteobacteria</taxon>
        <taxon>Hyphomicrobiales</taxon>
        <taxon>Rhizobiaceae</taxon>
        <taxon>Rhizobium/Agrobacterium group</taxon>
        <taxon>Rhizobium</taxon>
    </lineage>
</organism>
<dbReference type="Pfam" id="PF00015">
    <property type="entry name" value="MCPsignal"/>
    <property type="match status" value="1"/>
</dbReference>
<reference evidence="9 10" key="1">
    <citation type="submission" date="2019-12" db="EMBL/GenBank/DDBJ databases">
        <title>Rhizobium genotypes associated with high levels of biological nitrogen fixation by grain legumes in a temperate-maritime cropping system.</title>
        <authorList>
            <person name="Maluk M."/>
            <person name="Francesc Ferrando Molina F."/>
            <person name="Lopez Del Egido L."/>
            <person name="Lafos M."/>
            <person name="Langarica-Fuentes A."/>
            <person name="Gebre Yohannes G."/>
            <person name="Young M.W."/>
            <person name="Martin P."/>
            <person name="Gantlett R."/>
            <person name="Kenicer G."/>
            <person name="Hawes C."/>
            <person name="Begg G.S."/>
            <person name="Quilliam R.S."/>
            <person name="Squire G.R."/>
            <person name="Poole P.S."/>
            <person name="Young P.W."/>
            <person name="Iannetta P.M."/>
            <person name="James E.K."/>
        </authorList>
    </citation>
    <scope>NUCLEOTIDE SEQUENCE [LARGE SCALE GENOMIC DNA]</scope>
    <source>
        <strain evidence="9 10">JHI1118</strain>
    </source>
</reference>
<keyword evidence="6" id="KW-1133">Transmembrane helix</keyword>
<feature type="domain" description="HAMP" evidence="8">
    <location>
        <begin position="338"/>
        <end position="391"/>
    </location>
</feature>
<evidence type="ECO:0000256" key="2">
    <source>
        <dbReference type="ARBA" id="ARBA00022500"/>
    </source>
</evidence>
<feature type="transmembrane region" description="Helical" evidence="6">
    <location>
        <begin position="314"/>
        <end position="337"/>
    </location>
</feature>
<dbReference type="CDD" id="cd12913">
    <property type="entry name" value="PDC1_MCP_like"/>
    <property type="match status" value="1"/>
</dbReference>
<keyword evidence="2" id="KW-0145">Chemotaxis</keyword>
<dbReference type="InterPro" id="IPR051310">
    <property type="entry name" value="MCP_chemotaxis"/>
</dbReference>
<evidence type="ECO:0000259" key="8">
    <source>
        <dbReference type="PROSITE" id="PS50885"/>
    </source>
</evidence>
<comment type="similarity">
    <text evidence="3">Belongs to the methyl-accepting chemotaxis (MCP) protein family.</text>
</comment>
<evidence type="ECO:0000256" key="4">
    <source>
        <dbReference type="PROSITE-ProRule" id="PRU00284"/>
    </source>
</evidence>
<dbReference type="SMART" id="SM00304">
    <property type="entry name" value="HAMP"/>
    <property type="match status" value="2"/>
</dbReference>
<feature type="domain" description="Methyl-accepting transducer" evidence="7">
    <location>
        <begin position="476"/>
        <end position="705"/>
    </location>
</feature>
<evidence type="ECO:0000256" key="6">
    <source>
        <dbReference type="SAM" id="Phobius"/>
    </source>
</evidence>
<accession>A0A6L9U8B4</accession>
<sequence length="789" mass="83713">MLFGSTTSRNLFSIAACGVVAVVAASGVLFYRSYTDVRTGSIEQMRGIARAEALKVERDIGGKVRIADSLDTVLATMKQIGDADRAKADKILLNILQANPEILGTWTGWEPNAFDGKDKDFVGKEGHDQTGRYIPYWVRSGGQITHTALADYTVSGAGDYYQIPFNQRKTIILEPYSYAVDGKDVLMTSVAEPIIVDGKPVGVAGLDLSLQDTNKAFSAIRPMGSGFVGLVTGAGKIVSHPDAGLIGKSLSQSGAETAGWDGLIAKPGIEQEITSQDGTASLAVAVPVKLVEGSDWFAIISVPKATLFAQLYRMIWDAVATTVAAALLLGFAGWLIARRFIGRISNVIGETAELAAGRLDVRFKDIGAKDELGDLSQSLNLLLESNRERARLEAEAHAGRAQQEAERIERARVHQAQEADVKFAVGELAVGLAKLADGDMTTTLEQPFTAALDETRTNFNASVAKLRSAMLSFNQNASVIQSGADEIRSAADDLARRTEQQAASVEETAAALEQITTSVKDSTNRAEEAGSMVARTKQNAERSGEIVRRAVEAMHDIEGSSKSISNIIVVIDEIAFQTNLLALNAGVEAARAGEAGKGFAVVAQEVRELAQRSAGAAKEIKALISSSGDQVRHGVALVTETGDALQGIVQEVQQIDRNVHAIVQSAREQSTGLQEINTAVNQMDQSTQKNAAMVEESNAASHTLATEVSALSQRLAQFRLTGSPASAPAAIHTPRPVQRRVQSGQKFASLETSRPVASPARSLNSKLAAAFGGSSASAAAAVEGEWEEF</sequence>
<dbReference type="EMBL" id="WUEY01000010">
    <property type="protein sequence ID" value="NEI72193.1"/>
    <property type="molecule type" value="Genomic_DNA"/>
</dbReference>
<dbReference type="Pfam" id="PF22673">
    <property type="entry name" value="MCP-like_PDC_1"/>
    <property type="match status" value="1"/>
</dbReference>
<dbReference type="FunFam" id="1.10.287.950:FF:000001">
    <property type="entry name" value="Methyl-accepting chemotaxis sensory transducer"/>
    <property type="match status" value="1"/>
</dbReference>
<dbReference type="SMART" id="SM00283">
    <property type="entry name" value="MA"/>
    <property type="match status" value="1"/>
</dbReference>
<feature type="domain" description="HAMP" evidence="8">
    <location>
        <begin position="419"/>
        <end position="471"/>
    </location>
</feature>
<dbReference type="Pfam" id="PF00672">
    <property type="entry name" value="HAMP"/>
    <property type="match status" value="1"/>
</dbReference>
<keyword evidence="6" id="KW-0472">Membrane</keyword>
<dbReference type="Proteomes" id="UP000483035">
    <property type="component" value="Unassembled WGS sequence"/>
</dbReference>
<dbReference type="PANTHER" id="PTHR43531">
    <property type="entry name" value="PROTEIN ICFG"/>
    <property type="match status" value="1"/>
</dbReference>
<dbReference type="PROSITE" id="PS50885">
    <property type="entry name" value="HAMP"/>
    <property type="match status" value="2"/>
</dbReference>
<keyword evidence="4" id="KW-0807">Transducer</keyword>
<feature type="coiled-coil region" evidence="5">
    <location>
        <begin position="375"/>
        <end position="411"/>
    </location>
</feature>
<comment type="subcellular location">
    <subcellularLocation>
        <location evidence="1">Membrane</location>
    </subcellularLocation>
</comment>
<gene>
    <name evidence="9" type="ORF">GR212_21640</name>
</gene>
<dbReference type="Gene3D" id="3.30.450.20">
    <property type="entry name" value="PAS domain"/>
    <property type="match status" value="2"/>
</dbReference>
<dbReference type="PANTHER" id="PTHR43531:SF11">
    <property type="entry name" value="METHYL-ACCEPTING CHEMOTAXIS PROTEIN 3"/>
    <property type="match status" value="1"/>
</dbReference>
<dbReference type="GO" id="GO:0007165">
    <property type="term" value="P:signal transduction"/>
    <property type="evidence" value="ECO:0007669"/>
    <property type="project" value="UniProtKB-KW"/>
</dbReference>